<evidence type="ECO:0000313" key="4">
    <source>
        <dbReference type="EMBL" id="KAA1083537.1"/>
    </source>
</evidence>
<protein>
    <recommendedName>
        <fullName evidence="3">PITH domain-containing protein</fullName>
    </recommendedName>
</protein>
<dbReference type="PANTHER" id="PTHR12175">
    <property type="entry name" value="AD039 HT014 THIOREDOXIN FAMILY TRP26"/>
    <property type="match status" value="1"/>
</dbReference>
<dbReference type="InterPro" id="IPR045099">
    <property type="entry name" value="PITH1-like"/>
</dbReference>
<dbReference type="GO" id="GO:0005634">
    <property type="term" value="C:nucleus"/>
    <property type="evidence" value="ECO:0007669"/>
    <property type="project" value="TreeGrafter"/>
</dbReference>
<feature type="region of interest" description="Disordered" evidence="2">
    <location>
        <begin position="1"/>
        <end position="27"/>
    </location>
</feature>
<dbReference type="PROSITE" id="PS51532">
    <property type="entry name" value="PITH"/>
    <property type="match status" value="1"/>
</dbReference>
<dbReference type="InterPro" id="IPR037047">
    <property type="entry name" value="PITH_dom_sf"/>
</dbReference>
<reference evidence="6 7" key="1">
    <citation type="submission" date="2019-05" db="EMBL/GenBank/DDBJ databases">
        <title>Emergence of the Ug99 lineage of the wheat stem rust pathogen through somatic hybridization.</title>
        <authorList>
            <person name="Li F."/>
            <person name="Upadhyaya N.M."/>
            <person name="Sperschneider J."/>
            <person name="Matny O."/>
            <person name="Nguyen-Phuc H."/>
            <person name="Mago R."/>
            <person name="Raley C."/>
            <person name="Miller M.E."/>
            <person name="Silverstein K.A.T."/>
            <person name="Henningsen E."/>
            <person name="Hirsch C.D."/>
            <person name="Visser B."/>
            <person name="Pretorius Z.A."/>
            <person name="Steffenson B.J."/>
            <person name="Schwessinger B."/>
            <person name="Dodds P.N."/>
            <person name="Figueroa M."/>
        </authorList>
    </citation>
    <scope>NUCLEOTIDE SEQUENCE [LARGE SCALE GENOMIC DNA]</scope>
    <source>
        <strain evidence="5">21-0</strain>
        <strain evidence="4 7">Ug99</strain>
    </source>
</reference>
<name>A0A5B0N2R7_PUCGR</name>
<dbReference type="Gene3D" id="2.60.120.470">
    <property type="entry name" value="PITH domain"/>
    <property type="match status" value="1"/>
</dbReference>
<keyword evidence="6" id="KW-1185">Reference proteome</keyword>
<dbReference type="SUPFAM" id="SSF49785">
    <property type="entry name" value="Galactose-binding domain-like"/>
    <property type="match status" value="1"/>
</dbReference>
<dbReference type="EMBL" id="VDEP01000438">
    <property type="protein sequence ID" value="KAA1083537.1"/>
    <property type="molecule type" value="Genomic_DNA"/>
</dbReference>
<gene>
    <name evidence="5" type="ORF">PGT21_005328</name>
    <name evidence="4" type="ORF">PGTUg99_035714</name>
</gene>
<feature type="domain" description="PITH" evidence="3">
    <location>
        <begin position="22"/>
        <end position="195"/>
    </location>
</feature>
<dbReference type="PANTHER" id="PTHR12175:SF1">
    <property type="entry name" value="PITH DOMAIN-CONTAINING PROTEIN 1"/>
    <property type="match status" value="1"/>
</dbReference>
<comment type="caution">
    <text evidence="4">The sequence shown here is derived from an EMBL/GenBank/DDBJ whole genome shotgun (WGS) entry which is preliminary data.</text>
</comment>
<comment type="similarity">
    <text evidence="1">Belongs to the PITHD1 family.</text>
</comment>
<dbReference type="Pfam" id="PF06201">
    <property type="entry name" value="PITH"/>
    <property type="match status" value="1"/>
</dbReference>
<proteinExistence type="inferred from homology"/>
<accession>A0A5B0N2R7</accession>
<evidence type="ECO:0000313" key="7">
    <source>
        <dbReference type="Proteomes" id="UP000325313"/>
    </source>
</evidence>
<dbReference type="GO" id="GO:0005737">
    <property type="term" value="C:cytoplasm"/>
    <property type="evidence" value="ECO:0007669"/>
    <property type="project" value="UniProtKB-ARBA"/>
</dbReference>
<dbReference type="EMBL" id="VSWC01000079">
    <property type="protein sequence ID" value="KAA1093980.1"/>
    <property type="molecule type" value="Genomic_DNA"/>
</dbReference>
<feature type="compositionally biased region" description="Basic and acidic residues" evidence="2">
    <location>
        <begin position="11"/>
        <end position="25"/>
    </location>
</feature>
<evidence type="ECO:0000259" key="3">
    <source>
        <dbReference type="PROSITE" id="PS51532"/>
    </source>
</evidence>
<feature type="compositionally biased region" description="Basic residues" evidence="2">
    <location>
        <begin position="1"/>
        <end position="10"/>
    </location>
</feature>
<dbReference type="Proteomes" id="UP000324748">
    <property type="component" value="Unassembled WGS sequence"/>
</dbReference>
<evidence type="ECO:0000313" key="6">
    <source>
        <dbReference type="Proteomes" id="UP000324748"/>
    </source>
</evidence>
<evidence type="ECO:0000256" key="1">
    <source>
        <dbReference type="ARBA" id="ARBA00025788"/>
    </source>
</evidence>
<evidence type="ECO:0000313" key="5">
    <source>
        <dbReference type="EMBL" id="KAA1093980.1"/>
    </source>
</evidence>
<evidence type="ECO:0000256" key="2">
    <source>
        <dbReference type="SAM" id="MobiDB-lite"/>
    </source>
</evidence>
<dbReference type="OrthoDB" id="2635at2759"/>
<dbReference type="Proteomes" id="UP000325313">
    <property type="component" value="Unassembled WGS sequence"/>
</dbReference>
<dbReference type="FunFam" id="2.60.120.470:FF:000010">
    <property type="entry name" value="Uncharacterized protein"/>
    <property type="match status" value="1"/>
</dbReference>
<dbReference type="InterPro" id="IPR008979">
    <property type="entry name" value="Galactose-bd-like_sf"/>
</dbReference>
<dbReference type="AlphaFoldDB" id="A0A5B0N2R7"/>
<organism evidence="4 7">
    <name type="scientific">Puccinia graminis f. sp. tritici</name>
    <dbReference type="NCBI Taxonomy" id="56615"/>
    <lineage>
        <taxon>Eukaryota</taxon>
        <taxon>Fungi</taxon>
        <taxon>Dikarya</taxon>
        <taxon>Basidiomycota</taxon>
        <taxon>Pucciniomycotina</taxon>
        <taxon>Pucciniomycetes</taxon>
        <taxon>Pucciniales</taxon>
        <taxon>Pucciniaceae</taxon>
        <taxon>Puccinia</taxon>
    </lineage>
</organism>
<dbReference type="InterPro" id="IPR010400">
    <property type="entry name" value="PITH_dom"/>
</dbReference>
<sequence>MANPHQHHSCCSHEAHNQDDHHIKPGEGNQDFLFSKIALDQVTGYNVEPNRPAKSCIKPWDDRMDDQQFTESDMDQQLIIQIPFTGSVKLRTVIIRTLPGQFRPTQAHLFANEPTLDFDTLESRKPTQILDIPETTEVVEFPVRVAKFSSVTSLSIFFNSTTPGADKSQVYFLGFKGEFTNLSRKPVIAIYEAQANPTDHQKIKGLNDSVNHAI</sequence>